<dbReference type="RefSeq" id="WP_231417040.1">
    <property type="nucleotide sequence ID" value="NZ_CP126446.1"/>
</dbReference>
<dbReference type="InterPro" id="IPR000086">
    <property type="entry name" value="NUDIX_hydrolase_dom"/>
</dbReference>
<keyword evidence="3" id="KW-1185">Reference proteome</keyword>
<protein>
    <submittedName>
        <fullName evidence="2">NUDIX domain-containing protein</fullName>
    </submittedName>
</protein>
<dbReference type="Pfam" id="PF00293">
    <property type="entry name" value="NUDIX"/>
    <property type="match status" value="1"/>
</dbReference>
<dbReference type="PANTHER" id="PTHR10885:SF0">
    <property type="entry name" value="ISOPENTENYL-DIPHOSPHATE DELTA-ISOMERASE"/>
    <property type="match status" value="1"/>
</dbReference>
<dbReference type="CDD" id="cd04692">
    <property type="entry name" value="NUDIX_Hydrolase"/>
    <property type="match status" value="1"/>
</dbReference>
<evidence type="ECO:0000259" key="1">
    <source>
        <dbReference type="PROSITE" id="PS51462"/>
    </source>
</evidence>
<proteinExistence type="predicted"/>
<evidence type="ECO:0000313" key="3">
    <source>
        <dbReference type="Proteomes" id="UP001236652"/>
    </source>
</evidence>
<accession>A0ABY8UWM4</accession>
<feature type="domain" description="Nudix hydrolase" evidence="1">
    <location>
        <begin position="28"/>
        <end position="168"/>
    </location>
</feature>
<dbReference type="InterPro" id="IPR015797">
    <property type="entry name" value="NUDIX_hydrolase-like_dom_sf"/>
</dbReference>
<name>A0ABY8UWM4_9BACI</name>
<dbReference type="PANTHER" id="PTHR10885">
    <property type="entry name" value="ISOPENTENYL-DIPHOSPHATE DELTA-ISOMERASE"/>
    <property type="match status" value="1"/>
</dbReference>
<sequence length="205" mass="24065">MEEQLRIFDQNKHPIGVASRRDVHHYGYWHEVFHCWMITLIEDEYYVYLQLRSPFKKDYPGLYDITAAGHLLADESVEDGIREVEEELGISVQYEDLTSLDTLSYQVENDTIIDKEFANVFLLNSRLQFDDFKLQVEEVTGMIRVKLNDFEQLWSHQADQVKACGFKIGVDGRSQSFEERIGREDFVAHDGSFYREVVRRIKGSL</sequence>
<dbReference type="Gene3D" id="3.90.79.10">
    <property type="entry name" value="Nucleoside Triphosphate Pyrophosphohydrolase"/>
    <property type="match status" value="1"/>
</dbReference>
<evidence type="ECO:0000313" key="2">
    <source>
        <dbReference type="EMBL" id="WIF96774.1"/>
    </source>
</evidence>
<gene>
    <name evidence="2" type="ORF">QNI29_13555</name>
</gene>
<dbReference type="PROSITE" id="PS51462">
    <property type="entry name" value="NUDIX"/>
    <property type="match status" value="1"/>
</dbReference>
<dbReference type="Proteomes" id="UP001236652">
    <property type="component" value="Chromosome"/>
</dbReference>
<reference evidence="2 3" key="1">
    <citation type="submission" date="2023-05" db="EMBL/GenBank/DDBJ databases">
        <title>Comparative genomics reveals the evidence of polycyclic aromatic hydrocarbons degradation in moderately halophilic genus Pontibacillus.</title>
        <authorList>
            <person name="Yang H."/>
            <person name="Qian Z."/>
        </authorList>
    </citation>
    <scope>NUCLEOTIDE SEQUENCE [LARGE SCALE GENOMIC DNA]</scope>
    <source>
        <strain evidence="3">HN14</strain>
    </source>
</reference>
<organism evidence="2 3">
    <name type="scientific">Pontibacillus chungwhensis</name>
    <dbReference type="NCBI Taxonomy" id="265426"/>
    <lineage>
        <taxon>Bacteria</taxon>
        <taxon>Bacillati</taxon>
        <taxon>Bacillota</taxon>
        <taxon>Bacilli</taxon>
        <taxon>Bacillales</taxon>
        <taxon>Bacillaceae</taxon>
        <taxon>Pontibacillus</taxon>
    </lineage>
</organism>
<dbReference type="SUPFAM" id="SSF55811">
    <property type="entry name" value="Nudix"/>
    <property type="match status" value="1"/>
</dbReference>
<dbReference type="EMBL" id="CP126446">
    <property type="protein sequence ID" value="WIF96774.1"/>
    <property type="molecule type" value="Genomic_DNA"/>
</dbReference>